<accession>A0ABW6C222</accession>
<reference evidence="3" key="1">
    <citation type="journal article" date="2019" name="Int. J. Syst. Evol. Microbiol.">
        <title>The Global Catalogue of Microorganisms (GCM) 10K type strain sequencing project: providing services to taxonomists for standard genome sequencing and annotation.</title>
        <authorList>
            <consortium name="The Broad Institute Genomics Platform"/>
            <consortium name="The Broad Institute Genome Sequencing Center for Infectious Disease"/>
            <person name="Wu L."/>
            <person name="Ma J."/>
        </authorList>
    </citation>
    <scope>NUCLEOTIDE SEQUENCE [LARGE SCALE GENOMIC DNA]</scope>
    <source>
        <strain evidence="3">KCTC 23984</strain>
    </source>
</reference>
<protein>
    <submittedName>
        <fullName evidence="2">Lactate utilization protein C</fullName>
    </submittedName>
</protein>
<evidence type="ECO:0000313" key="3">
    <source>
        <dbReference type="Proteomes" id="UP001597641"/>
    </source>
</evidence>
<dbReference type="EMBL" id="JBHUOX010000041">
    <property type="protein sequence ID" value="MFD3003760.1"/>
    <property type="molecule type" value="Genomic_DNA"/>
</dbReference>
<keyword evidence="3" id="KW-1185">Reference proteome</keyword>
<name>A0ABW6C222_9BACT</name>
<dbReference type="InterPro" id="IPR037171">
    <property type="entry name" value="NagB/RpiA_transferase-like"/>
</dbReference>
<dbReference type="InterPro" id="IPR024185">
    <property type="entry name" value="FTHF_cligase-like_sf"/>
</dbReference>
<evidence type="ECO:0000313" key="2">
    <source>
        <dbReference type="EMBL" id="MFD3003760.1"/>
    </source>
</evidence>
<dbReference type="PANTHER" id="PTHR43682">
    <property type="entry name" value="LACTATE UTILIZATION PROTEIN C"/>
    <property type="match status" value="1"/>
</dbReference>
<dbReference type="RefSeq" id="WP_377491775.1">
    <property type="nucleotide sequence ID" value="NZ_JBHUOX010000041.1"/>
</dbReference>
<dbReference type="InterPro" id="IPR003741">
    <property type="entry name" value="LUD_dom"/>
</dbReference>
<evidence type="ECO:0000259" key="1">
    <source>
        <dbReference type="Pfam" id="PF02589"/>
    </source>
</evidence>
<organism evidence="2 3">
    <name type="scientific">Pontibacter toksunensis</name>
    <dbReference type="NCBI Taxonomy" id="1332631"/>
    <lineage>
        <taxon>Bacteria</taxon>
        <taxon>Pseudomonadati</taxon>
        <taxon>Bacteroidota</taxon>
        <taxon>Cytophagia</taxon>
        <taxon>Cytophagales</taxon>
        <taxon>Hymenobacteraceae</taxon>
        <taxon>Pontibacter</taxon>
    </lineage>
</organism>
<dbReference type="PANTHER" id="PTHR43682:SF1">
    <property type="entry name" value="LACTATE UTILIZATION PROTEIN C"/>
    <property type="match status" value="1"/>
</dbReference>
<sequence>MSSRDSILAAVARNQPARLPLPEMPAFFTGEVNPVGKFTTVAVSIGSKVFRVQNVEEVKQILLKEHSGASRIVSAFPEFSDVAETNVAAGADPHALADVDLAVLPAQLGVAENGALWVTDAQLPLRVLPFICQHLALVVPRQRLVPLMQQAYEVIAAQEYGFGTFIAGPSKTADIEQSLVLGAHGARSLSVFILEEE</sequence>
<gene>
    <name evidence="2" type="ORF">ACFS7Z_25615</name>
</gene>
<feature type="domain" description="LUD" evidence="1">
    <location>
        <begin position="95"/>
        <end position="193"/>
    </location>
</feature>
<dbReference type="SUPFAM" id="SSF100950">
    <property type="entry name" value="NagB/RpiA/CoA transferase-like"/>
    <property type="match status" value="1"/>
</dbReference>
<dbReference type="Proteomes" id="UP001597641">
    <property type="component" value="Unassembled WGS sequence"/>
</dbReference>
<comment type="caution">
    <text evidence="2">The sequence shown here is derived from an EMBL/GenBank/DDBJ whole genome shotgun (WGS) entry which is preliminary data.</text>
</comment>
<dbReference type="Gene3D" id="3.40.50.10420">
    <property type="entry name" value="NagB/RpiA/CoA transferase-like"/>
    <property type="match status" value="1"/>
</dbReference>
<proteinExistence type="predicted"/>
<dbReference type="Pfam" id="PF02589">
    <property type="entry name" value="LUD_dom"/>
    <property type="match status" value="1"/>
</dbReference>